<dbReference type="PANTHER" id="PTHR45033">
    <property type="match status" value="1"/>
</dbReference>
<reference evidence="2" key="1">
    <citation type="journal article" date="2023" name="Mol. Phylogenet. Evol.">
        <title>Genome-scale phylogeny and comparative genomics of the fungal order Sordariales.</title>
        <authorList>
            <person name="Hensen N."/>
            <person name="Bonometti L."/>
            <person name="Westerberg I."/>
            <person name="Brannstrom I.O."/>
            <person name="Guillou S."/>
            <person name="Cros-Aarteil S."/>
            <person name="Calhoun S."/>
            <person name="Haridas S."/>
            <person name="Kuo A."/>
            <person name="Mondo S."/>
            <person name="Pangilinan J."/>
            <person name="Riley R."/>
            <person name="LaButti K."/>
            <person name="Andreopoulos B."/>
            <person name="Lipzen A."/>
            <person name="Chen C."/>
            <person name="Yan M."/>
            <person name="Daum C."/>
            <person name="Ng V."/>
            <person name="Clum A."/>
            <person name="Steindorff A."/>
            <person name="Ohm R.A."/>
            <person name="Martin F."/>
            <person name="Silar P."/>
            <person name="Natvig D.O."/>
            <person name="Lalanne C."/>
            <person name="Gautier V."/>
            <person name="Ament-Velasquez S.L."/>
            <person name="Kruys A."/>
            <person name="Hutchinson M.I."/>
            <person name="Powell A.J."/>
            <person name="Barry K."/>
            <person name="Miller A.N."/>
            <person name="Grigoriev I.V."/>
            <person name="Debuchy R."/>
            <person name="Gladieux P."/>
            <person name="Hiltunen Thoren M."/>
            <person name="Johannesson H."/>
        </authorList>
    </citation>
    <scope>NUCLEOTIDE SEQUENCE</scope>
    <source>
        <strain evidence="2">CBS 508.74</strain>
    </source>
</reference>
<dbReference type="InterPro" id="IPR020843">
    <property type="entry name" value="ER"/>
</dbReference>
<dbReference type="InterPro" id="IPR036291">
    <property type="entry name" value="NAD(P)-bd_dom_sf"/>
</dbReference>
<dbReference type="EMBL" id="MU853351">
    <property type="protein sequence ID" value="KAK4110315.1"/>
    <property type="molecule type" value="Genomic_DNA"/>
</dbReference>
<proteinExistence type="predicted"/>
<dbReference type="InterPro" id="IPR011032">
    <property type="entry name" value="GroES-like_sf"/>
</dbReference>
<dbReference type="InterPro" id="IPR013149">
    <property type="entry name" value="ADH-like_C"/>
</dbReference>
<dbReference type="GeneID" id="89936057"/>
<dbReference type="AlphaFoldDB" id="A0AAN6QMH6"/>
<reference evidence="2" key="2">
    <citation type="submission" date="2023-05" db="EMBL/GenBank/DDBJ databases">
        <authorList>
            <consortium name="Lawrence Berkeley National Laboratory"/>
            <person name="Steindorff A."/>
            <person name="Hensen N."/>
            <person name="Bonometti L."/>
            <person name="Westerberg I."/>
            <person name="Brannstrom I.O."/>
            <person name="Guillou S."/>
            <person name="Cros-Aarteil S."/>
            <person name="Calhoun S."/>
            <person name="Haridas S."/>
            <person name="Kuo A."/>
            <person name="Mondo S."/>
            <person name="Pangilinan J."/>
            <person name="Riley R."/>
            <person name="Labutti K."/>
            <person name="Andreopoulos B."/>
            <person name="Lipzen A."/>
            <person name="Chen C."/>
            <person name="Yanf M."/>
            <person name="Daum C."/>
            <person name="Ng V."/>
            <person name="Clum A."/>
            <person name="Ohm R."/>
            <person name="Martin F."/>
            <person name="Silar P."/>
            <person name="Natvig D."/>
            <person name="Lalanne C."/>
            <person name="Gautier V."/>
            <person name="Ament-Velasquez S.L."/>
            <person name="Kruys A."/>
            <person name="Hutchinson M.I."/>
            <person name="Powell A.J."/>
            <person name="Barry K."/>
            <person name="Miller A.N."/>
            <person name="Grigoriev I.V."/>
            <person name="Debuchy R."/>
            <person name="Gladieux P."/>
            <person name="Thoren M.H."/>
            <person name="Johannesson H."/>
        </authorList>
    </citation>
    <scope>NUCLEOTIDE SEQUENCE</scope>
    <source>
        <strain evidence="2">CBS 508.74</strain>
    </source>
</reference>
<evidence type="ECO:0000313" key="2">
    <source>
        <dbReference type="EMBL" id="KAK4110315.1"/>
    </source>
</evidence>
<dbReference type="Pfam" id="PF08240">
    <property type="entry name" value="ADH_N"/>
    <property type="match status" value="1"/>
</dbReference>
<name>A0AAN6QMH6_9PEZI</name>
<dbReference type="Proteomes" id="UP001302812">
    <property type="component" value="Unassembled WGS sequence"/>
</dbReference>
<dbReference type="Gene3D" id="3.40.50.720">
    <property type="entry name" value="NAD(P)-binding Rossmann-like Domain"/>
    <property type="match status" value="1"/>
</dbReference>
<dbReference type="SUPFAM" id="SSF50129">
    <property type="entry name" value="GroES-like"/>
    <property type="match status" value="1"/>
</dbReference>
<dbReference type="Pfam" id="PF00107">
    <property type="entry name" value="ADH_zinc_N"/>
    <property type="match status" value="1"/>
</dbReference>
<evidence type="ECO:0000313" key="3">
    <source>
        <dbReference type="Proteomes" id="UP001302812"/>
    </source>
</evidence>
<dbReference type="SMART" id="SM00829">
    <property type="entry name" value="PKS_ER"/>
    <property type="match status" value="1"/>
</dbReference>
<dbReference type="PANTHER" id="PTHR45033:SF1">
    <property type="entry name" value="OXIDOREDUCTASE (EUROFUNG)"/>
    <property type="match status" value="1"/>
</dbReference>
<dbReference type="InterPro" id="IPR013154">
    <property type="entry name" value="ADH-like_N"/>
</dbReference>
<protein>
    <submittedName>
        <fullName evidence="2">NAD(P)-binding protein</fullName>
    </submittedName>
</protein>
<keyword evidence="3" id="KW-1185">Reference proteome</keyword>
<accession>A0AAN6QMH6</accession>
<organism evidence="2 3">
    <name type="scientific">Canariomyces notabilis</name>
    <dbReference type="NCBI Taxonomy" id="2074819"/>
    <lineage>
        <taxon>Eukaryota</taxon>
        <taxon>Fungi</taxon>
        <taxon>Dikarya</taxon>
        <taxon>Ascomycota</taxon>
        <taxon>Pezizomycotina</taxon>
        <taxon>Sordariomycetes</taxon>
        <taxon>Sordariomycetidae</taxon>
        <taxon>Sordariales</taxon>
        <taxon>Chaetomiaceae</taxon>
        <taxon>Canariomyces</taxon>
    </lineage>
</organism>
<dbReference type="GO" id="GO:0016491">
    <property type="term" value="F:oxidoreductase activity"/>
    <property type="evidence" value="ECO:0007669"/>
    <property type="project" value="InterPro"/>
</dbReference>
<dbReference type="SUPFAM" id="SSF51735">
    <property type="entry name" value="NAD(P)-binding Rossmann-fold domains"/>
    <property type="match status" value="1"/>
</dbReference>
<dbReference type="CDD" id="cd08276">
    <property type="entry name" value="MDR7"/>
    <property type="match status" value="1"/>
</dbReference>
<dbReference type="InterPro" id="IPR052711">
    <property type="entry name" value="Zinc_ADH-like"/>
</dbReference>
<feature type="domain" description="Enoyl reductase (ER)" evidence="1">
    <location>
        <begin position="21"/>
        <end position="362"/>
    </location>
</feature>
<dbReference type="RefSeq" id="XP_064667885.1">
    <property type="nucleotide sequence ID" value="XM_064811932.1"/>
</dbReference>
<dbReference type="Gene3D" id="3.90.180.10">
    <property type="entry name" value="Medium-chain alcohol dehydrogenases, catalytic domain"/>
    <property type="match status" value="1"/>
</dbReference>
<gene>
    <name evidence="2" type="ORF">N656DRAFT_713984</name>
</gene>
<sequence length="364" mass="39219">MATIPETYRAVRRSAGTPSLENPLRLEFSTEKTLPEGGLRSNEVLIKVHAVSLNYRDVSMLHGNYPSPVTPRGILASDCGAEVVAVGDSVTKFKVGDHVSPTFDLGNLTGEIGPEGHIAVGGDVDGVLREYAIFEDKYLVHLPKHLSWEEASTLSCAGITAWNALNAPHSFHKKKTPQSLAHMNAGTGGVSLQALLIALAGGITPIITSSSDEKLNNLREKLGRPDLLGFNYRTHPDQAAEVKRLTGGRGVDIVVNNAGPVSFLADIDSLVQSGGTISIVGYLGGFQADWNPGELFKLVAKHAKLQGVLVGSRDDFEAMNKLFEEKRVSLLPLVDDKVFDFDESQAAFDYLWSGKHVGKVVIRV</sequence>
<evidence type="ECO:0000259" key="1">
    <source>
        <dbReference type="SMART" id="SM00829"/>
    </source>
</evidence>
<comment type="caution">
    <text evidence="2">The sequence shown here is derived from an EMBL/GenBank/DDBJ whole genome shotgun (WGS) entry which is preliminary data.</text>
</comment>